<keyword evidence="1" id="KW-0547">Nucleotide-binding</keyword>
<evidence type="ECO:0000256" key="2">
    <source>
        <dbReference type="ARBA" id="ARBA00022801"/>
    </source>
</evidence>
<gene>
    <name evidence="6" type="ORF">HMPREF9233_01333</name>
</gene>
<evidence type="ECO:0000313" key="6">
    <source>
        <dbReference type="EMBL" id="EKU94879.1"/>
    </source>
</evidence>
<dbReference type="EMBL" id="AGWL01000007">
    <property type="protein sequence ID" value="EKU94879.1"/>
    <property type="molecule type" value="Genomic_DNA"/>
</dbReference>
<protein>
    <submittedName>
        <fullName evidence="6">TIGR00370 family protein</fullName>
    </submittedName>
</protein>
<dbReference type="STRING" id="202789.GCA_001457435_00777"/>
<dbReference type="GO" id="GO:0005524">
    <property type="term" value="F:ATP binding"/>
    <property type="evidence" value="ECO:0007669"/>
    <property type="project" value="UniProtKB-KW"/>
</dbReference>
<dbReference type="PATRIC" id="fig|883066.3.peg.1395"/>
<feature type="domain" description="Carboxyltransferase" evidence="4">
    <location>
        <begin position="8"/>
        <end position="199"/>
    </location>
</feature>
<dbReference type="PANTHER" id="PTHR43309">
    <property type="entry name" value="5-OXOPROLINASE SUBUNIT C"/>
    <property type="match status" value="1"/>
</dbReference>
<keyword evidence="2" id="KW-0378">Hydrolase</keyword>
<organism evidence="6 7">
    <name type="scientific">Actinobaculum massiliense ACS-171-V-Col2</name>
    <dbReference type="NCBI Taxonomy" id="883066"/>
    <lineage>
        <taxon>Bacteria</taxon>
        <taxon>Bacillati</taxon>
        <taxon>Actinomycetota</taxon>
        <taxon>Actinomycetes</taxon>
        <taxon>Actinomycetales</taxon>
        <taxon>Actinomycetaceae</taxon>
        <taxon>Actinobaculum</taxon>
    </lineage>
</organism>
<dbReference type="Proteomes" id="UP000009888">
    <property type="component" value="Unassembled WGS sequence"/>
</dbReference>
<evidence type="ECO:0000259" key="5">
    <source>
        <dbReference type="SMART" id="SM00797"/>
    </source>
</evidence>
<evidence type="ECO:0000256" key="3">
    <source>
        <dbReference type="ARBA" id="ARBA00022840"/>
    </source>
</evidence>
<keyword evidence="7" id="KW-1185">Reference proteome</keyword>
<reference evidence="6 7" key="1">
    <citation type="submission" date="2012-09" db="EMBL/GenBank/DDBJ databases">
        <title>The Genome Sequence of Actinobaculum massiliae ACS-171-V-COL2.</title>
        <authorList>
            <consortium name="The Broad Institute Genome Sequencing Platform"/>
            <person name="Earl A."/>
            <person name="Ward D."/>
            <person name="Feldgarden M."/>
            <person name="Gevers D."/>
            <person name="Saerens B."/>
            <person name="Vaneechoutte M."/>
            <person name="Walker B."/>
            <person name="Young S.K."/>
            <person name="Zeng Q."/>
            <person name="Gargeya S."/>
            <person name="Fitzgerald M."/>
            <person name="Haas B."/>
            <person name="Abouelleil A."/>
            <person name="Alvarado L."/>
            <person name="Arachchi H.M."/>
            <person name="Berlin A."/>
            <person name="Chapman S.B."/>
            <person name="Goldberg J."/>
            <person name="Griggs A."/>
            <person name="Gujja S."/>
            <person name="Hansen M."/>
            <person name="Howarth C."/>
            <person name="Imamovic A."/>
            <person name="Larimer J."/>
            <person name="McCowen C."/>
            <person name="Montmayeur A."/>
            <person name="Murphy C."/>
            <person name="Neiman D."/>
            <person name="Pearson M."/>
            <person name="Priest M."/>
            <person name="Roberts A."/>
            <person name="Saif S."/>
            <person name="Shea T."/>
            <person name="Sisk P."/>
            <person name="Sykes S."/>
            <person name="Wortman J."/>
            <person name="Nusbaum C."/>
            <person name="Birren B."/>
        </authorList>
    </citation>
    <scope>NUCLEOTIDE SEQUENCE [LARGE SCALE GENOMIC DNA]</scope>
    <source>
        <strain evidence="7">ACS-171-V-Col2</strain>
    </source>
</reference>
<dbReference type="Pfam" id="PF02682">
    <property type="entry name" value="CT_C_D"/>
    <property type="match status" value="1"/>
</dbReference>
<dbReference type="Gene3D" id="3.30.1360.40">
    <property type="match status" value="1"/>
</dbReference>
<name>K9ECC8_9ACTO</name>
<dbReference type="Pfam" id="PF02626">
    <property type="entry name" value="CT_A_B"/>
    <property type="match status" value="1"/>
</dbReference>
<proteinExistence type="predicted"/>
<keyword evidence="3" id="KW-0067">ATP-binding</keyword>
<dbReference type="RefSeq" id="WP_007001539.1">
    <property type="nucleotide sequence ID" value="NZ_JH992955.1"/>
</dbReference>
<dbReference type="eggNOG" id="COG2049">
    <property type="taxonomic scope" value="Bacteria"/>
</dbReference>
<dbReference type="Gene3D" id="2.40.100.10">
    <property type="entry name" value="Cyclophilin-like"/>
    <property type="match status" value="2"/>
</dbReference>
<dbReference type="GO" id="GO:0016787">
    <property type="term" value="F:hydrolase activity"/>
    <property type="evidence" value="ECO:0007669"/>
    <property type="project" value="UniProtKB-KW"/>
</dbReference>
<feature type="domain" description="Carboxyltransferase" evidence="5">
    <location>
        <begin position="252"/>
        <end position="526"/>
    </location>
</feature>
<dbReference type="SUPFAM" id="SSF50891">
    <property type="entry name" value="Cyclophilin-like"/>
    <property type="match status" value="2"/>
</dbReference>
<dbReference type="SMART" id="SM00797">
    <property type="entry name" value="AHS2"/>
    <property type="match status" value="1"/>
</dbReference>
<evidence type="ECO:0000313" key="7">
    <source>
        <dbReference type="Proteomes" id="UP000009888"/>
    </source>
</evidence>
<dbReference type="InterPro" id="IPR003778">
    <property type="entry name" value="CT_A_B"/>
</dbReference>
<dbReference type="SUPFAM" id="SSF160467">
    <property type="entry name" value="PH0987 N-terminal domain-like"/>
    <property type="match status" value="1"/>
</dbReference>
<dbReference type="HOGENOM" id="CLU_028967_5_0_11"/>
<dbReference type="eggNOG" id="COG1984">
    <property type="taxonomic scope" value="Bacteria"/>
</dbReference>
<evidence type="ECO:0000256" key="1">
    <source>
        <dbReference type="ARBA" id="ARBA00022741"/>
    </source>
</evidence>
<dbReference type="PANTHER" id="PTHR43309:SF3">
    <property type="entry name" value="5-OXOPROLINASE SUBUNIT C"/>
    <property type="match status" value="1"/>
</dbReference>
<accession>K9ECC8</accession>
<dbReference type="InterPro" id="IPR052708">
    <property type="entry name" value="PxpC"/>
</dbReference>
<dbReference type="SMART" id="SM00796">
    <property type="entry name" value="AHS1"/>
    <property type="match status" value="1"/>
</dbReference>
<comment type="caution">
    <text evidence="6">The sequence shown here is derived from an EMBL/GenBank/DDBJ whole genome shotgun (WGS) entry which is preliminary data.</text>
</comment>
<sequence>MSFELSELRVIPAAEDAVLVEYPSLEAVLAHYAGLRTSAIYGVRELVPAARTIAIYFHPALITPSELAAAVRSVDPMEVGQRDSAPVEIEVLYDGEDLAEVSDLLGVSTEELVARHQAAAWRVAFVGFAPGFAYCVGDDELFSATPRRTTPRTRIPAGSVGLAANFSAVYPGESPGGWQLIGRTAAPMWDVTREKPALLGPGDTVKYRAVREAIRIPAPAPETPSEPERYLEVINPGVQLVIEDFGREGLLDVGVAASGAADRGSLAAANHAVGNEMNAPAIEISGGGVELLSHARCEIAVAGARGEMKVTEAETGYSFPLRPGMPAAIEPGDSISIGWFSCGLRTYLAVRGGLDVAPVLGSCSRDTLAGLGPEPLLAGTKIALADGARGVVVDQPIPGTDLPDADIVTLELDLGPRTDWFSAEALKTLTAQTWEVTPQSDRVGIRLEAETPLERSRTEELKSEGVVTGAVQVPNSGQPVIFLADHPLTGGYPVIGSLAREDLDVASQLKPGSGIRFRVRTPFREY</sequence>
<dbReference type="AlphaFoldDB" id="K9ECC8"/>
<dbReference type="InterPro" id="IPR029000">
    <property type="entry name" value="Cyclophilin-like_dom_sf"/>
</dbReference>
<dbReference type="InterPro" id="IPR003833">
    <property type="entry name" value="CT_C_D"/>
</dbReference>
<evidence type="ECO:0000259" key="4">
    <source>
        <dbReference type="SMART" id="SM00796"/>
    </source>
</evidence>